<protein>
    <submittedName>
        <fullName evidence="2">Uncharacterized protein</fullName>
    </submittedName>
</protein>
<evidence type="ECO:0000313" key="3">
    <source>
        <dbReference type="Proteomes" id="UP001233999"/>
    </source>
</evidence>
<organism evidence="2 3">
    <name type="scientific">Diploptera punctata</name>
    <name type="common">Pacific beetle cockroach</name>
    <dbReference type="NCBI Taxonomy" id="6984"/>
    <lineage>
        <taxon>Eukaryota</taxon>
        <taxon>Metazoa</taxon>
        <taxon>Ecdysozoa</taxon>
        <taxon>Arthropoda</taxon>
        <taxon>Hexapoda</taxon>
        <taxon>Insecta</taxon>
        <taxon>Pterygota</taxon>
        <taxon>Neoptera</taxon>
        <taxon>Polyneoptera</taxon>
        <taxon>Dictyoptera</taxon>
        <taxon>Blattodea</taxon>
        <taxon>Blaberoidea</taxon>
        <taxon>Blaberidae</taxon>
        <taxon>Diplopterinae</taxon>
        <taxon>Diploptera</taxon>
    </lineage>
</organism>
<dbReference type="EMBL" id="JASPKZ010009945">
    <property type="protein sequence ID" value="KAJ9575364.1"/>
    <property type="molecule type" value="Genomic_DNA"/>
</dbReference>
<dbReference type="AlphaFoldDB" id="A0AAD7Z7H4"/>
<proteinExistence type="predicted"/>
<name>A0AAD7Z7H4_DIPPU</name>
<keyword evidence="1" id="KW-0812">Transmembrane</keyword>
<keyword evidence="3" id="KW-1185">Reference proteome</keyword>
<dbReference type="Proteomes" id="UP001233999">
    <property type="component" value="Unassembled WGS sequence"/>
</dbReference>
<feature type="transmembrane region" description="Helical" evidence="1">
    <location>
        <begin position="53"/>
        <end position="74"/>
    </location>
</feature>
<reference evidence="2" key="1">
    <citation type="journal article" date="2023" name="IScience">
        <title>Live-bearing cockroach genome reveals convergent evolutionary mechanisms linked to viviparity in insects and beyond.</title>
        <authorList>
            <person name="Fouks B."/>
            <person name="Harrison M.C."/>
            <person name="Mikhailova A.A."/>
            <person name="Marchal E."/>
            <person name="English S."/>
            <person name="Carruthers M."/>
            <person name="Jennings E.C."/>
            <person name="Chiamaka E.L."/>
            <person name="Frigard R.A."/>
            <person name="Pippel M."/>
            <person name="Attardo G.M."/>
            <person name="Benoit J.B."/>
            <person name="Bornberg-Bauer E."/>
            <person name="Tobe S.S."/>
        </authorList>
    </citation>
    <scope>NUCLEOTIDE SEQUENCE</scope>
    <source>
        <strain evidence="2">Stay&amp;Tobe</strain>
    </source>
</reference>
<evidence type="ECO:0000313" key="2">
    <source>
        <dbReference type="EMBL" id="KAJ9575364.1"/>
    </source>
</evidence>
<reference evidence="2" key="2">
    <citation type="submission" date="2023-05" db="EMBL/GenBank/DDBJ databases">
        <authorList>
            <person name="Fouks B."/>
        </authorList>
    </citation>
    <scope>NUCLEOTIDE SEQUENCE</scope>
    <source>
        <strain evidence="2">Stay&amp;Tobe</strain>
        <tissue evidence="2">Testes</tissue>
    </source>
</reference>
<accession>A0AAD7Z7H4</accession>
<feature type="non-terminal residue" evidence="2">
    <location>
        <position position="75"/>
    </location>
</feature>
<feature type="non-terminal residue" evidence="2">
    <location>
        <position position="1"/>
    </location>
</feature>
<keyword evidence="1" id="KW-0472">Membrane</keyword>
<sequence length="75" mass="8660">GMHLCLHPANNTVYKHVCDAQYYADSPVLPVEFFATILRFLMFTVEMSFDASLVRISFNYALVQNAFVLIMFFVM</sequence>
<comment type="caution">
    <text evidence="2">The sequence shown here is derived from an EMBL/GenBank/DDBJ whole genome shotgun (WGS) entry which is preliminary data.</text>
</comment>
<evidence type="ECO:0000256" key="1">
    <source>
        <dbReference type="SAM" id="Phobius"/>
    </source>
</evidence>
<gene>
    <name evidence="2" type="ORF">L9F63_025681</name>
</gene>
<keyword evidence="1" id="KW-1133">Transmembrane helix</keyword>